<name>A0ABT2X7T6_9RHOB</name>
<dbReference type="EMBL" id="JAOVQO010000020">
    <property type="protein sequence ID" value="MCU9850004.1"/>
    <property type="molecule type" value="Genomic_DNA"/>
</dbReference>
<evidence type="ECO:0000313" key="2">
    <source>
        <dbReference type="EMBL" id="MCU9850004.1"/>
    </source>
</evidence>
<protein>
    <submittedName>
        <fullName evidence="2">Acyl carrier protein</fullName>
    </submittedName>
</protein>
<dbReference type="InterPro" id="IPR009081">
    <property type="entry name" value="PP-bd_ACP"/>
</dbReference>
<proteinExistence type="predicted"/>
<dbReference type="RefSeq" id="WP_263339466.1">
    <property type="nucleotide sequence ID" value="NZ_JAOVQO010000020.1"/>
</dbReference>
<keyword evidence="3" id="KW-1185">Reference proteome</keyword>
<dbReference type="Pfam" id="PF00550">
    <property type="entry name" value="PP-binding"/>
    <property type="match status" value="1"/>
</dbReference>
<organism evidence="2 3">
    <name type="scientific">Albidovulum salinarum</name>
    <dbReference type="NCBI Taxonomy" id="2984153"/>
    <lineage>
        <taxon>Bacteria</taxon>
        <taxon>Pseudomonadati</taxon>
        <taxon>Pseudomonadota</taxon>
        <taxon>Alphaproteobacteria</taxon>
        <taxon>Rhodobacterales</taxon>
        <taxon>Paracoccaceae</taxon>
        <taxon>Albidovulum</taxon>
    </lineage>
</organism>
<reference evidence="2 3" key="1">
    <citation type="submission" date="2022-10" db="EMBL/GenBank/DDBJ databases">
        <title>Defluviimonas sp. nov., isolated from ocean surface sediments.</title>
        <authorList>
            <person name="He W."/>
            <person name="Wang L."/>
            <person name="Zhang D.-F."/>
        </authorList>
    </citation>
    <scope>NUCLEOTIDE SEQUENCE [LARGE SCALE GENOMIC DNA]</scope>
    <source>
        <strain evidence="2 3">WL0024</strain>
    </source>
</reference>
<comment type="caution">
    <text evidence="2">The sequence shown here is derived from an EMBL/GenBank/DDBJ whole genome shotgun (WGS) entry which is preliminary data.</text>
</comment>
<sequence>MTSDPIEDLVRKELGRIAPDVDPGEIDRKGDLREECDIDSLDFLNLVTALGKALSLPMPEADYPKMRSYDALVAYLRTSRHAPDSDASPSA</sequence>
<accession>A0ABT2X7T6</accession>
<dbReference type="InterPro" id="IPR036736">
    <property type="entry name" value="ACP-like_sf"/>
</dbReference>
<gene>
    <name evidence="2" type="ORF">OEZ60_18550</name>
</gene>
<dbReference type="Gene3D" id="1.10.1200.10">
    <property type="entry name" value="ACP-like"/>
    <property type="match status" value="1"/>
</dbReference>
<evidence type="ECO:0000259" key="1">
    <source>
        <dbReference type="Pfam" id="PF00550"/>
    </source>
</evidence>
<dbReference type="SUPFAM" id="SSF47336">
    <property type="entry name" value="ACP-like"/>
    <property type="match status" value="1"/>
</dbReference>
<evidence type="ECO:0000313" key="3">
    <source>
        <dbReference type="Proteomes" id="UP001209535"/>
    </source>
</evidence>
<feature type="domain" description="Carrier" evidence="1">
    <location>
        <begin position="8"/>
        <end position="76"/>
    </location>
</feature>
<dbReference type="Proteomes" id="UP001209535">
    <property type="component" value="Unassembled WGS sequence"/>
</dbReference>